<dbReference type="NCBIfam" id="NF007297">
    <property type="entry name" value="PRK09775.1"/>
    <property type="match status" value="1"/>
</dbReference>
<evidence type="ECO:0000256" key="4">
    <source>
        <dbReference type="SAM" id="MobiDB-lite"/>
    </source>
</evidence>
<dbReference type="Pfam" id="PF07804">
    <property type="entry name" value="HipA_C"/>
    <property type="match status" value="1"/>
</dbReference>
<dbReference type="EMBL" id="CP104562">
    <property type="protein sequence ID" value="UXH78304.1"/>
    <property type="molecule type" value="Genomic_DNA"/>
</dbReference>
<protein>
    <submittedName>
        <fullName evidence="6">Type II toxin-antitoxin system HipA family toxin YjjJ</fullName>
    </submittedName>
</protein>
<name>A0ABY6B2V3_9BURK</name>
<evidence type="ECO:0000256" key="1">
    <source>
        <dbReference type="ARBA" id="ARBA00010164"/>
    </source>
</evidence>
<gene>
    <name evidence="6" type="primary">yjjJ</name>
    <name evidence="6" type="ORF">N4261_25705</name>
</gene>
<dbReference type="InterPro" id="IPR012893">
    <property type="entry name" value="HipA-like_C"/>
</dbReference>
<comment type="similarity">
    <text evidence="1">Belongs to the HipA Ser/Thr kinase family.</text>
</comment>
<keyword evidence="3" id="KW-0418">Kinase</keyword>
<evidence type="ECO:0000256" key="3">
    <source>
        <dbReference type="ARBA" id="ARBA00022777"/>
    </source>
</evidence>
<keyword evidence="2" id="KW-0808">Transferase</keyword>
<evidence type="ECO:0000256" key="2">
    <source>
        <dbReference type="ARBA" id="ARBA00022679"/>
    </source>
</evidence>
<dbReference type="InterPro" id="IPR052028">
    <property type="entry name" value="HipA_Ser/Thr_kinase"/>
</dbReference>
<evidence type="ECO:0000313" key="6">
    <source>
        <dbReference type="EMBL" id="UXH78304.1"/>
    </source>
</evidence>
<evidence type="ECO:0000259" key="5">
    <source>
        <dbReference type="Pfam" id="PF07804"/>
    </source>
</evidence>
<evidence type="ECO:0000313" key="7">
    <source>
        <dbReference type="Proteomes" id="UP001064933"/>
    </source>
</evidence>
<feature type="region of interest" description="Disordered" evidence="4">
    <location>
        <begin position="1"/>
        <end position="61"/>
    </location>
</feature>
<dbReference type="PANTHER" id="PTHR37419:SF8">
    <property type="entry name" value="TOXIN YJJJ"/>
    <property type="match status" value="1"/>
</dbReference>
<proteinExistence type="inferred from homology"/>
<organism evidence="6 7">
    <name type="scientific">Roseateles amylovorans</name>
    <dbReference type="NCBI Taxonomy" id="2978473"/>
    <lineage>
        <taxon>Bacteria</taxon>
        <taxon>Pseudomonadati</taxon>
        <taxon>Pseudomonadota</taxon>
        <taxon>Betaproteobacteria</taxon>
        <taxon>Burkholderiales</taxon>
        <taxon>Sphaerotilaceae</taxon>
        <taxon>Roseateles</taxon>
    </lineage>
</organism>
<sequence length="461" mass="50063">MNAEPADTLRHVRAPQVSRVAQGQDLGRSPLHPESASGEPGVPVCGDPRHPIDTNPKTLRSSRAPLPLYRVGRDGRVQAVARIALIEPQGSSLDMLKPLGWPLDESMHEGWFDGLPYPLNDMRPQGFLGRHFARRHAALLQNPCDPETWSDDDGLKAMLQLGDDLPGDLIVGEAACRLWMARVRAVRDGIAPSGLSDDEIVPAFCALAETADTGGMGASPIGGEFPKFTARRVRKDGTQQHVLVKFSGSDDAPGTQRWADLLVCEHLAGEVLRSELGVAAATSRVHVAGQRTFLEVDRFDRHGALGRSPVISWAALNAALVGLAGRPWTEGVKVLHACGWVDADVLSTVQTVWLYGQLIGNTDMHDGNLSFRPVLDAPTPRLVLAPIYDMLPMRYAPMRGVELPSRTYAPQLPLPAEGDAWQAAARAALCFWQRAAEDVRISGPFRQLCTDNAQTLARLLD</sequence>
<reference evidence="6" key="1">
    <citation type="submission" date="2022-10" db="EMBL/GenBank/DDBJ databases">
        <title>Characterization and whole genome sequencing of a new Roseateles species, isolated from fresh water.</title>
        <authorList>
            <person name="Guliayeva D.Y."/>
            <person name="Akhremchuk A.E."/>
            <person name="Sikolenko M.A."/>
            <person name="Valentovich L.N."/>
            <person name="Sidarenka A.V."/>
        </authorList>
    </citation>
    <scope>NUCLEOTIDE SEQUENCE</scope>
    <source>
        <strain evidence="6">BIM B-1768</strain>
    </source>
</reference>
<feature type="domain" description="HipA-like C-terminal" evidence="5">
    <location>
        <begin position="221"/>
        <end position="397"/>
    </location>
</feature>
<keyword evidence="7" id="KW-1185">Reference proteome</keyword>
<dbReference type="RefSeq" id="WP_261758091.1">
    <property type="nucleotide sequence ID" value="NZ_CP104562.2"/>
</dbReference>
<dbReference type="Proteomes" id="UP001064933">
    <property type="component" value="Chromosome"/>
</dbReference>
<dbReference type="PANTHER" id="PTHR37419">
    <property type="entry name" value="SERINE/THREONINE-PROTEIN KINASE TOXIN HIPA"/>
    <property type="match status" value="1"/>
</dbReference>
<accession>A0ABY6B2V3</accession>